<keyword evidence="1" id="KW-0812">Transmembrane</keyword>
<comment type="caution">
    <text evidence="2">The sequence shown here is derived from an EMBL/GenBank/DDBJ whole genome shotgun (WGS) entry which is preliminary data.</text>
</comment>
<accession>D3BDY8</accession>
<keyword evidence="1" id="KW-0472">Membrane</keyword>
<evidence type="ECO:0000313" key="2">
    <source>
        <dbReference type="EMBL" id="EFA80119.1"/>
    </source>
</evidence>
<feature type="transmembrane region" description="Helical" evidence="1">
    <location>
        <begin position="24"/>
        <end position="43"/>
    </location>
</feature>
<name>D3BDY8_HETP5</name>
<organism evidence="2 3">
    <name type="scientific">Heterostelium pallidum (strain ATCC 26659 / Pp 5 / PN500)</name>
    <name type="common">Cellular slime mold</name>
    <name type="synonym">Polysphondylium pallidum</name>
    <dbReference type="NCBI Taxonomy" id="670386"/>
    <lineage>
        <taxon>Eukaryota</taxon>
        <taxon>Amoebozoa</taxon>
        <taxon>Evosea</taxon>
        <taxon>Eumycetozoa</taxon>
        <taxon>Dictyostelia</taxon>
        <taxon>Acytosteliales</taxon>
        <taxon>Acytosteliaceae</taxon>
        <taxon>Heterostelium</taxon>
    </lineage>
</organism>
<gene>
    <name evidence="2" type="ORF">PPL_06941</name>
</gene>
<dbReference type="EMBL" id="ADBJ01000031">
    <property type="protein sequence ID" value="EFA80119.1"/>
    <property type="molecule type" value="Genomic_DNA"/>
</dbReference>
<keyword evidence="3" id="KW-1185">Reference proteome</keyword>
<evidence type="ECO:0000313" key="3">
    <source>
        <dbReference type="Proteomes" id="UP000001396"/>
    </source>
</evidence>
<dbReference type="InParanoid" id="D3BDY8"/>
<dbReference type="Proteomes" id="UP000001396">
    <property type="component" value="Unassembled WGS sequence"/>
</dbReference>
<keyword evidence="1" id="KW-1133">Transmembrane helix</keyword>
<dbReference type="GeneID" id="31362422"/>
<evidence type="ECO:0000256" key="1">
    <source>
        <dbReference type="SAM" id="Phobius"/>
    </source>
</evidence>
<protein>
    <submittedName>
        <fullName evidence="2">Uncharacterized protein</fullName>
    </submittedName>
</protein>
<sequence>MSGVFRGIHTLKTNCYRWLRTEPAFFVSVVFSVIAMPPVALCLREKFSTRKPRKDVNYMIANPVY</sequence>
<proteinExistence type="predicted"/>
<dbReference type="RefSeq" id="XP_020432239.1">
    <property type="nucleotide sequence ID" value="XM_020577791.1"/>
</dbReference>
<reference evidence="2 3" key="1">
    <citation type="journal article" date="2011" name="Genome Res.">
        <title>Phylogeny-wide analysis of social amoeba genomes highlights ancient origins for complex intercellular communication.</title>
        <authorList>
            <person name="Heidel A.J."/>
            <person name="Lawal H.M."/>
            <person name="Felder M."/>
            <person name="Schilde C."/>
            <person name="Helps N.R."/>
            <person name="Tunggal B."/>
            <person name="Rivero F."/>
            <person name="John U."/>
            <person name="Schleicher M."/>
            <person name="Eichinger L."/>
            <person name="Platzer M."/>
            <person name="Noegel A.A."/>
            <person name="Schaap P."/>
            <person name="Gloeckner G."/>
        </authorList>
    </citation>
    <scope>NUCLEOTIDE SEQUENCE [LARGE SCALE GENOMIC DNA]</scope>
    <source>
        <strain evidence="3">ATCC 26659 / Pp 5 / PN500</strain>
    </source>
</reference>
<dbReference type="AlphaFoldDB" id="D3BDY8"/>